<dbReference type="PANTHER" id="PTHR38479">
    <property type="entry name" value="LMO0824 PROTEIN"/>
    <property type="match status" value="1"/>
</dbReference>
<dbReference type="GO" id="GO:0003677">
    <property type="term" value="F:DNA binding"/>
    <property type="evidence" value="ECO:0007669"/>
    <property type="project" value="UniProtKB-KW"/>
</dbReference>
<dbReference type="EMBL" id="CP106982">
    <property type="protein sequence ID" value="UYF92818.1"/>
    <property type="molecule type" value="Genomic_DNA"/>
</dbReference>
<dbReference type="Pfam" id="PF06224">
    <property type="entry name" value="AlkZ-like"/>
    <property type="match status" value="1"/>
</dbReference>
<dbReference type="PANTHER" id="PTHR38479:SF2">
    <property type="entry name" value="WINGED HELIX DNA-BINDING DOMAIN-CONTAINING PROTEIN"/>
    <property type="match status" value="1"/>
</dbReference>
<protein>
    <submittedName>
        <fullName evidence="1">Winged helix DNA-binding domain-containing protein</fullName>
    </submittedName>
</protein>
<evidence type="ECO:0000313" key="1">
    <source>
        <dbReference type="EMBL" id="UYF92818.1"/>
    </source>
</evidence>
<evidence type="ECO:0000313" key="2">
    <source>
        <dbReference type="Proteomes" id="UP001163947"/>
    </source>
</evidence>
<keyword evidence="1" id="KW-0238">DNA-binding</keyword>
<dbReference type="Proteomes" id="UP001163947">
    <property type="component" value="Chromosome"/>
</dbReference>
<name>A0AA46NZE3_9NOCA</name>
<gene>
    <name evidence="1" type="ORF">OCS65_20410</name>
</gene>
<dbReference type="AlphaFoldDB" id="A0AA46NZE3"/>
<accession>A0AA46NZE3</accession>
<reference evidence="1" key="1">
    <citation type="submission" date="2022-09" db="EMBL/GenBank/DDBJ databases">
        <title>The genome sequence of Rhodococcus aetherivorans N1.</title>
        <authorList>
            <person name="Jiang W."/>
        </authorList>
    </citation>
    <scope>NUCLEOTIDE SEQUENCE</scope>
    <source>
        <strain evidence="1">N1</strain>
    </source>
</reference>
<dbReference type="GeneID" id="83622832"/>
<sequence length="368" mass="40788">MTPRTLTARALGRATPARQHLLRRGDLPAIELVEHLLGLQAQAPSPPYFALWARLRRFRPTALADLLESRDVVRIVLMRGTVFAVSAADAVALRDWIQPLLDRDLTTNTQYAAGLAGLDLRELAAVGRGLFRDGPRSLQELRPLLAERFPGRDPAALAYGLRNLLPLVQVPPRGLWGRSGQPRLTPLDEWIGRGPARADPAVVLRRYLAAFGPASVRDAQTWSGLTRLGEVFERLRPSLEVFRDENGVEVFDLPDAPRPEPATPAPVRILAPYDNVLLSHADRTRIVPDEHRRRIMTQNGIVRSTFLVDGTVAGAANFIVTKNSAVLEVTPWQRLTATRRAAVETEGLRLTRFAAATAEVHEVRFVEQ</sequence>
<proteinExistence type="predicted"/>
<organism evidence="1 2">
    <name type="scientific">Rhodococcus aetherivorans</name>
    <dbReference type="NCBI Taxonomy" id="191292"/>
    <lineage>
        <taxon>Bacteria</taxon>
        <taxon>Bacillati</taxon>
        <taxon>Actinomycetota</taxon>
        <taxon>Actinomycetes</taxon>
        <taxon>Mycobacteriales</taxon>
        <taxon>Nocardiaceae</taxon>
        <taxon>Rhodococcus</taxon>
    </lineage>
</organism>
<dbReference type="InterPro" id="IPR009351">
    <property type="entry name" value="AlkZ-like"/>
</dbReference>
<dbReference type="RefSeq" id="WP_065922824.1">
    <property type="nucleotide sequence ID" value="NZ_CP106982.1"/>
</dbReference>